<dbReference type="GeneID" id="31363544"/>
<accession>D3BII5</accession>
<dbReference type="InterPro" id="IPR008698">
    <property type="entry name" value="NDUB7"/>
</dbReference>
<evidence type="ECO:0000256" key="8">
    <source>
        <dbReference type="ARBA" id="ARBA00022792"/>
    </source>
</evidence>
<keyword evidence="7" id="KW-0679">Respiratory chain</keyword>
<dbReference type="InParanoid" id="D3BII5"/>
<dbReference type="PANTHER" id="PTHR20900">
    <property type="entry name" value="NADH:UBIQUINONE OXIDOREDUCTASE B18-LIKE SUBUNIT"/>
    <property type="match status" value="1"/>
</dbReference>
<keyword evidence="6" id="KW-0813">Transport</keyword>
<dbReference type="PROSITE" id="PS51808">
    <property type="entry name" value="CHCH"/>
    <property type="match status" value="1"/>
</dbReference>
<comment type="function">
    <text evidence="1">Accessory subunit of the mitochondrial membrane respiratory chain NADH dehydrogenase (Complex I), that is believed not to be involved in catalysis. Complex I functions in the transfer of electrons from NADH to the respiratory chain. The immediate electron acceptor for the enzyme is believed to be ubiquinone.</text>
</comment>
<evidence type="ECO:0000256" key="5">
    <source>
        <dbReference type="ARBA" id="ARBA00018677"/>
    </source>
</evidence>
<evidence type="ECO:0000256" key="4">
    <source>
        <dbReference type="ARBA" id="ARBA00008006"/>
    </source>
</evidence>
<name>D3BII5_HETP5</name>
<dbReference type="GO" id="GO:0005758">
    <property type="term" value="C:mitochondrial intermembrane space"/>
    <property type="evidence" value="ECO:0007669"/>
    <property type="project" value="UniProtKB-SubCell"/>
</dbReference>
<dbReference type="AlphaFoldDB" id="D3BII5"/>
<gene>
    <name evidence="13" type="ORF">PPL_08064</name>
</gene>
<evidence type="ECO:0000256" key="9">
    <source>
        <dbReference type="ARBA" id="ARBA00022982"/>
    </source>
</evidence>
<dbReference type="FunCoup" id="D3BII5">
    <property type="interactions" value="410"/>
</dbReference>
<evidence type="ECO:0000256" key="7">
    <source>
        <dbReference type="ARBA" id="ARBA00022660"/>
    </source>
</evidence>
<comment type="subcellular location">
    <subcellularLocation>
        <location evidence="3">Mitochondrion inner membrane</location>
        <topology evidence="3">Peripheral membrane protein</topology>
    </subcellularLocation>
    <subcellularLocation>
        <location evidence="2">Mitochondrion intermembrane space</location>
    </subcellularLocation>
</comment>
<evidence type="ECO:0000313" key="13">
    <source>
        <dbReference type="EMBL" id="EFA78609.1"/>
    </source>
</evidence>
<sequence>MGHDAPMTVNPDGTRVMIATREELEINNVPLNFRDYCAHLLIPLNKCRVKEYYLPWKCGDERHAYEQCQYDEMKKKNDLVKEKAEAHAAAALAKQQPHSTEEY</sequence>
<proteinExistence type="inferred from homology"/>
<evidence type="ECO:0000256" key="1">
    <source>
        <dbReference type="ARBA" id="ARBA00003195"/>
    </source>
</evidence>
<keyword evidence="12" id="KW-1015">Disulfide bond</keyword>
<dbReference type="RefSeq" id="XP_020430733.1">
    <property type="nucleotide sequence ID" value="XM_020578894.1"/>
</dbReference>
<keyword evidence="9" id="KW-0249">Electron transport</keyword>
<evidence type="ECO:0000256" key="3">
    <source>
        <dbReference type="ARBA" id="ARBA00004637"/>
    </source>
</evidence>
<keyword evidence="14" id="KW-1185">Reference proteome</keyword>
<keyword evidence="10" id="KW-0496">Mitochondrion</keyword>
<keyword evidence="11" id="KW-0472">Membrane</keyword>
<dbReference type="OMA" id="CQYDEYL"/>
<comment type="similarity">
    <text evidence="4">Belongs to the complex I NDUFB7 subunit family.</text>
</comment>
<keyword evidence="8" id="KW-0999">Mitochondrion inner membrane</keyword>
<evidence type="ECO:0000256" key="2">
    <source>
        <dbReference type="ARBA" id="ARBA00004569"/>
    </source>
</evidence>
<evidence type="ECO:0000256" key="6">
    <source>
        <dbReference type="ARBA" id="ARBA00022448"/>
    </source>
</evidence>
<dbReference type="STRING" id="670386.D3BII5"/>
<dbReference type="Proteomes" id="UP000001396">
    <property type="component" value="Unassembled WGS sequence"/>
</dbReference>
<organism evidence="13 14">
    <name type="scientific">Heterostelium pallidum (strain ATCC 26659 / Pp 5 / PN500)</name>
    <name type="common">Cellular slime mold</name>
    <name type="synonym">Polysphondylium pallidum</name>
    <dbReference type="NCBI Taxonomy" id="670386"/>
    <lineage>
        <taxon>Eukaryota</taxon>
        <taxon>Amoebozoa</taxon>
        <taxon>Evosea</taxon>
        <taxon>Eumycetozoa</taxon>
        <taxon>Dictyostelia</taxon>
        <taxon>Acytosteliales</taxon>
        <taxon>Acytosteliaceae</taxon>
        <taxon>Heterostelium</taxon>
    </lineage>
</organism>
<dbReference type="GO" id="GO:0005743">
    <property type="term" value="C:mitochondrial inner membrane"/>
    <property type="evidence" value="ECO:0007669"/>
    <property type="project" value="UniProtKB-SubCell"/>
</dbReference>
<dbReference type="EMBL" id="ADBJ01000037">
    <property type="protein sequence ID" value="EFA78609.1"/>
    <property type="molecule type" value="Genomic_DNA"/>
</dbReference>
<comment type="caution">
    <text evidence="13">The sequence shown here is derived from an EMBL/GenBank/DDBJ whole genome shotgun (WGS) entry which is preliminary data.</text>
</comment>
<dbReference type="Pfam" id="PF05676">
    <property type="entry name" value="NDUF_B7"/>
    <property type="match status" value="1"/>
</dbReference>
<evidence type="ECO:0000256" key="11">
    <source>
        <dbReference type="ARBA" id="ARBA00023136"/>
    </source>
</evidence>
<protein>
    <recommendedName>
        <fullName evidence="5">NADH dehydrogenase [ubiquinone] 1 beta subcomplex subunit 7</fullName>
    </recommendedName>
</protein>
<evidence type="ECO:0000256" key="10">
    <source>
        <dbReference type="ARBA" id="ARBA00023128"/>
    </source>
</evidence>
<evidence type="ECO:0000313" key="14">
    <source>
        <dbReference type="Proteomes" id="UP000001396"/>
    </source>
</evidence>
<evidence type="ECO:0000256" key="12">
    <source>
        <dbReference type="ARBA" id="ARBA00023157"/>
    </source>
</evidence>
<dbReference type="PANTHER" id="PTHR20900:SF0">
    <property type="entry name" value="NADH DEHYDROGENASE [UBIQUINONE] 1 BETA SUBCOMPLEX SUBUNIT 7"/>
    <property type="match status" value="1"/>
</dbReference>
<reference evidence="13 14" key="1">
    <citation type="journal article" date="2011" name="Genome Res.">
        <title>Phylogeny-wide analysis of social amoeba genomes highlights ancient origins for complex intercellular communication.</title>
        <authorList>
            <person name="Heidel A.J."/>
            <person name="Lawal H.M."/>
            <person name="Felder M."/>
            <person name="Schilde C."/>
            <person name="Helps N.R."/>
            <person name="Tunggal B."/>
            <person name="Rivero F."/>
            <person name="John U."/>
            <person name="Schleicher M."/>
            <person name="Eichinger L."/>
            <person name="Platzer M."/>
            <person name="Noegel A.A."/>
            <person name="Schaap P."/>
            <person name="Gloeckner G."/>
        </authorList>
    </citation>
    <scope>NUCLEOTIDE SEQUENCE [LARGE SCALE GENOMIC DNA]</scope>
    <source>
        <strain evidence="14">ATCC 26659 / Pp 5 / PN500</strain>
    </source>
</reference>